<comment type="caution">
    <text evidence="3">The sequence shown here is derived from an EMBL/GenBank/DDBJ whole genome shotgun (WGS) entry which is preliminary data.</text>
</comment>
<dbReference type="EMBL" id="ACJN02000002">
    <property type="protein sequence ID" value="EFI34696.1"/>
    <property type="molecule type" value="Genomic_DNA"/>
</dbReference>
<proteinExistence type="predicted"/>
<keyword evidence="4" id="KW-1185">Reference proteome</keyword>
<keyword evidence="2" id="KW-0472">Membrane</keyword>
<feature type="transmembrane region" description="Helical" evidence="2">
    <location>
        <begin position="173"/>
        <end position="193"/>
    </location>
</feature>
<dbReference type="Proteomes" id="UP000005496">
    <property type="component" value="Unassembled WGS sequence"/>
</dbReference>
<keyword evidence="2" id="KW-1133">Transmembrane helix</keyword>
<dbReference type="AlphaFoldDB" id="D6SPM0"/>
<reference evidence="3" key="1">
    <citation type="submission" date="2010-05" db="EMBL/GenBank/DDBJ databases">
        <title>The draft genome of Desulfonatronospira thiodismutans ASO3-1.</title>
        <authorList>
            <consortium name="US DOE Joint Genome Institute (JGI-PGF)"/>
            <person name="Lucas S."/>
            <person name="Copeland A."/>
            <person name="Lapidus A."/>
            <person name="Cheng J.-F."/>
            <person name="Bruce D."/>
            <person name="Goodwin L."/>
            <person name="Pitluck S."/>
            <person name="Chertkov O."/>
            <person name="Brettin T."/>
            <person name="Detter J.C."/>
            <person name="Han C."/>
            <person name="Land M.L."/>
            <person name="Hauser L."/>
            <person name="Kyrpides N."/>
            <person name="Mikhailova N."/>
            <person name="Muyzer G."/>
            <person name="Woyke T."/>
        </authorList>
    </citation>
    <scope>NUCLEOTIDE SEQUENCE [LARGE SCALE GENOMIC DNA]</scope>
    <source>
        <strain evidence="3">ASO3-1</strain>
    </source>
</reference>
<dbReference type="RefSeq" id="WP_008870016.1">
    <property type="nucleotide sequence ID" value="NZ_ACJN02000002.1"/>
</dbReference>
<protein>
    <submittedName>
        <fullName evidence="3">Uncharacterized protein</fullName>
    </submittedName>
</protein>
<dbReference type="eggNOG" id="COG2814">
    <property type="taxonomic scope" value="Bacteria"/>
</dbReference>
<evidence type="ECO:0000313" key="3">
    <source>
        <dbReference type="EMBL" id="EFI34696.1"/>
    </source>
</evidence>
<gene>
    <name evidence="3" type="ORF">Dthio_PD2068</name>
</gene>
<organism evidence="3 4">
    <name type="scientific">Desulfonatronospira thiodismutans ASO3-1</name>
    <dbReference type="NCBI Taxonomy" id="555779"/>
    <lineage>
        <taxon>Bacteria</taxon>
        <taxon>Pseudomonadati</taxon>
        <taxon>Thermodesulfobacteriota</taxon>
        <taxon>Desulfovibrionia</taxon>
        <taxon>Desulfovibrionales</taxon>
        <taxon>Desulfonatronovibrionaceae</taxon>
        <taxon>Desulfonatronospira</taxon>
    </lineage>
</organism>
<evidence type="ECO:0000256" key="2">
    <source>
        <dbReference type="SAM" id="Phobius"/>
    </source>
</evidence>
<evidence type="ECO:0000256" key="1">
    <source>
        <dbReference type="SAM" id="MobiDB-lite"/>
    </source>
</evidence>
<accession>D6SPM0</accession>
<evidence type="ECO:0000313" key="4">
    <source>
        <dbReference type="Proteomes" id="UP000005496"/>
    </source>
</evidence>
<sequence>MHFRLKIFTATLAILLFTLVLNSVLSISSFEKIYSRSLVSIMESRAVNLKQDIERGILLGKPLDAFEGMDDMLAQFLDSNPRVENVAVSMEPGEIIYFKGAEENGSSLLARHAQEFEGQEEPHAVFDRDRYILYLPIVHRAEQQTHGGLFLSFSQAVILERITQMIKGALNRLGWSLGGTALVLVGLLGLFVVRPIRKDLERIRQALLPFTREHKTAGTQDVPHEEADSRLSPVSKDAKTHKAGPAAPGSGRTPLTQKFPDSRIIRNDILSLGSYLQEIALELESRGKEAAEFPGRSLKEIAHGLEMCTKELAEHLENEEIPHDLRLELEQIIRDSRQAVQALGRATDDVTIQGVLGSD</sequence>
<name>D6SPM0_9BACT</name>
<feature type="compositionally biased region" description="Basic and acidic residues" evidence="1">
    <location>
        <begin position="215"/>
        <end position="229"/>
    </location>
</feature>
<dbReference type="OrthoDB" id="1679175at2"/>
<feature type="region of interest" description="Disordered" evidence="1">
    <location>
        <begin position="215"/>
        <end position="258"/>
    </location>
</feature>
<keyword evidence="2" id="KW-0812">Transmembrane</keyword>